<reference evidence="12 13" key="1">
    <citation type="submission" date="2018-05" db="EMBL/GenBank/DDBJ databases">
        <title>Genomic Encyclopedia of Type Strains, Phase IV (KMG-V): Genome sequencing to study the core and pangenomes of soil and plant-associated prokaryotes.</title>
        <authorList>
            <person name="Whitman W."/>
        </authorList>
    </citation>
    <scope>NUCLEOTIDE SEQUENCE [LARGE SCALE GENOMIC DNA]</scope>
    <source>
        <strain evidence="12 13">SIr-6563</strain>
    </source>
</reference>
<dbReference type="Pfam" id="PF07690">
    <property type="entry name" value="MFS_1"/>
    <property type="match status" value="1"/>
</dbReference>
<evidence type="ECO:0000256" key="5">
    <source>
        <dbReference type="ARBA" id="ARBA00022692"/>
    </source>
</evidence>
<comment type="similarity">
    <text evidence="2">Belongs to the major facilitator superfamily. Metabolite:H+ Symporter (MHS) family (TC 2.A.1.6) family.</text>
</comment>
<keyword evidence="5 10" id="KW-0812">Transmembrane</keyword>
<evidence type="ECO:0000313" key="13">
    <source>
        <dbReference type="Proteomes" id="UP000247515"/>
    </source>
</evidence>
<feature type="region of interest" description="Disordered" evidence="9">
    <location>
        <begin position="1"/>
        <end position="35"/>
    </location>
</feature>
<feature type="transmembrane region" description="Helical" evidence="10">
    <location>
        <begin position="263"/>
        <end position="282"/>
    </location>
</feature>
<dbReference type="InterPro" id="IPR011701">
    <property type="entry name" value="MFS"/>
</dbReference>
<dbReference type="SUPFAM" id="SSF103473">
    <property type="entry name" value="MFS general substrate transporter"/>
    <property type="match status" value="1"/>
</dbReference>
<evidence type="ECO:0000256" key="3">
    <source>
        <dbReference type="ARBA" id="ARBA00022448"/>
    </source>
</evidence>
<feature type="transmembrane region" description="Helical" evidence="10">
    <location>
        <begin position="388"/>
        <end position="407"/>
    </location>
</feature>
<evidence type="ECO:0000313" key="12">
    <source>
        <dbReference type="EMBL" id="PXX13806.1"/>
    </source>
</evidence>
<gene>
    <name evidence="12" type="ORF">C7400_11462</name>
</gene>
<dbReference type="InterPro" id="IPR005829">
    <property type="entry name" value="Sugar_transporter_CS"/>
</dbReference>
<evidence type="ECO:0000256" key="2">
    <source>
        <dbReference type="ARBA" id="ARBA00008240"/>
    </source>
</evidence>
<dbReference type="PANTHER" id="PTHR43528:SF1">
    <property type="entry name" value="ALPHA-KETOGLUTARATE PERMEASE"/>
    <property type="match status" value="1"/>
</dbReference>
<keyword evidence="13" id="KW-1185">Reference proteome</keyword>
<name>A0ABX5MK72_9BURK</name>
<dbReference type="InterPro" id="IPR051084">
    <property type="entry name" value="H+-coupled_symporters"/>
</dbReference>
<comment type="caution">
    <text evidence="12">The sequence shown here is derived from an EMBL/GenBank/DDBJ whole genome shotgun (WGS) entry which is preliminary data.</text>
</comment>
<keyword evidence="7 10" id="KW-1133">Transmembrane helix</keyword>
<feature type="transmembrane region" description="Helical" evidence="10">
    <location>
        <begin position="413"/>
        <end position="437"/>
    </location>
</feature>
<feature type="transmembrane region" description="Helical" evidence="10">
    <location>
        <begin position="127"/>
        <end position="151"/>
    </location>
</feature>
<dbReference type="PANTHER" id="PTHR43528">
    <property type="entry name" value="ALPHA-KETOGLUTARATE PERMEASE"/>
    <property type="match status" value="1"/>
</dbReference>
<evidence type="ECO:0000259" key="11">
    <source>
        <dbReference type="PROSITE" id="PS50850"/>
    </source>
</evidence>
<keyword evidence="4" id="KW-1003">Cell membrane</keyword>
<feature type="transmembrane region" description="Helical" evidence="10">
    <location>
        <begin position="103"/>
        <end position="121"/>
    </location>
</feature>
<accession>A0ABX5MK72</accession>
<evidence type="ECO:0000256" key="8">
    <source>
        <dbReference type="ARBA" id="ARBA00023136"/>
    </source>
</evidence>
<feature type="transmembrane region" description="Helical" evidence="10">
    <location>
        <begin position="163"/>
        <end position="181"/>
    </location>
</feature>
<comment type="subcellular location">
    <subcellularLocation>
        <location evidence="1">Cell membrane</location>
        <topology evidence="1">Multi-pass membrane protein</topology>
    </subcellularLocation>
</comment>
<feature type="transmembrane region" description="Helical" evidence="10">
    <location>
        <begin position="187"/>
        <end position="207"/>
    </location>
</feature>
<feature type="transmembrane region" description="Helical" evidence="10">
    <location>
        <begin position="228"/>
        <end position="251"/>
    </location>
</feature>
<dbReference type="InterPro" id="IPR036259">
    <property type="entry name" value="MFS_trans_sf"/>
</dbReference>
<protein>
    <submittedName>
        <fullName evidence="12">MHS family proline/betaine transporter-like MFS transporter</fullName>
    </submittedName>
</protein>
<evidence type="ECO:0000256" key="1">
    <source>
        <dbReference type="ARBA" id="ARBA00004651"/>
    </source>
</evidence>
<feature type="compositionally biased region" description="Basic residues" evidence="9">
    <location>
        <begin position="19"/>
        <end position="30"/>
    </location>
</feature>
<dbReference type="PROSITE" id="PS00217">
    <property type="entry name" value="SUGAR_TRANSPORT_2"/>
    <property type="match status" value="1"/>
</dbReference>
<organism evidence="12 13">
    <name type="scientific">Paraburkholderia tropica</name>
    <dbReference type="NCBI Taxonomy" id="92647"/>
    <lineage>
        <taxon>Bacteria</taxon>
        <taxon>Pseudomonadati</taxon>
        <taxon>Pseudomonadota</taxon>
        <taxon>Betaproteobacteria</taxon>
        <taxon>Burkholderiales</taxon>
        <taxon>Burkholderiaceae</taxon>
        <taxon>Paraburkholderia</taxon>
    </lineage>
</organism>
<evidence type="ECO:0000256" key="7">
    <source>
        <dbReference type="ARBA" id="ARBA00022989"/>
    </source>
</evidence>
<feature type="transmembrane region" description="Helical" evidence="10">
    <location>
        <begin position="449"/>
        <end position="473"/>
    </location>
</feature>
<evidence type="ECO:0000256" key="6">
    <source>
        <dbReference type="ARBA" id="ARBA00022847"/>
    </source>
</evidence>
<evidence type="ECO:0000256" key="10">
    <source>
        <dbReference type="SAM" id="Phobius"/>
    </source>
</evidence>
<dbReference type="Gene3D" id="1.20.1250.20">
    <property type="entry name" value="MFS general substrate transporter like domains"/>
    <property type="match status" value="2"/>
</dbReference>
<dbReference type="InterPro" id="IPR020846">
    <property type="entry name" value="MFS_dom"/>
</dbReference>
<keyword evidence="3" id="KW-0813">Transport</keyword>
<feature type="compositionally biased region" description="Basic and acidic residues" evidence="9">
    <location>
        <begin position="1"/>
        <end position="11"/>
    </location>
</feature>
<dbReference type="EMBL" id="QJJV01000014">
    <property type="protein sequence ID" value="PXX13806.1"/>
    <property type="molecule type" value="Genomic_DNA"/>
</dbReference>
<keyword evidence="8 10" id="KW-0472">Membrane</keyword>
<evidence type="ECO:0000256" key="4">
    <source>
        <dbReference type="ARBA" id="ARBA00022475"/>
    </source>
</evidence>
<evidence type="ECO:0000256" key="9">
    <source>
        <dbReference type="SAM" id="MobiDB-lite"/>
    </source>
</evidence>
<proteinExistence type="inferred from homology"/>
<dbReference type="NCBIfam" id="NF007927">
    <property type="entry name" value="PRK10642.1"/>
    <property type="match status" value="1"/>
</dbReference>
<feature type="transmembrane region" description="Helical" evidence="10">
    <location>
        <begin position="479"/>
        <end position="500"/>
    </location>
</feature>
<dbReference type="PROSITE" id="PS50850">
    <property type="entry name" value="MFS"/>
    <property type="match status" value="1"/>
</dbReference>
<feature type="transmembrane region" description="Helical" evidence="10">
    <location>
        <begin position="356"/>
        <end position="376"/>
    </location>
</feature>
<dbReference type="Proteomes" id="UP000247515">
    <property type="component" value="Unassembled WGS sequence"/>
</dbReference>
<feature type="transmembrane region" description="Helical" evidence="10">
    <location>
        <begin position="322"/>
        <end position="344"/>
    </location>
</feature>
<dbReference type="CDD" id="cd17366">
    <property type="entry name" value="MFS_ProP"/>
    <property type="match status" value="1"/>
</dbReference>
<feature type="domain" description="Major facilitator superfamily (MFS) profile" evidence="11">
    <location>
        <begin position="91"/>
        <end position="505"/>
    </location>
</feature>
<sequence length="546" mass="58489">MHFRAPPDHAHRASGQARFRPRRAHAHRAPRTNGCRYRETALSGNRGELSWSSSQSLEMQTLTASTSGASAQSDLTLDDITIVDNSLLKRAVGAMALGNAMEWFDFGVYSYIAVTLGQVFFPSSSPSAQLIATFGTFAAAFLVRPIGGMVFGPLGDRIGRQRVLAMTMIMMACGTFAIGLIPSYHSIGIAAPVLLLVARLVQGFSTGGEYGGAATFIAEFATDKRRGFMGSFLECGTMVGYVFGAGTVAVLTALLSHQQLLDWGWRVPFMIAGPLGIVGLYIRTKLEETPAFKREAELREAEETARPKLTLRSLLTQHLRPFLLCVGLVLIFNVTDYMALSYLPSYLSATLHFNETHGLFLVLAVMVLMVPLTIAFGRLSDAIGRKPVMLAGCVGLIVLAIPSLTLIQTGAVVPVFLGLMILGTLLSCFTGVMPSALPALFPTAIRYGALAIGFNVSVSLFGGTTPLVAAWLVEHTQNLMMPAYYLMGAAVVGIVSVLALHETARRPLPGSAPSVGTKAEAHAVLRGVRLAREMDDDYATAMPARV</sequence>
<keyword evidence="6" id="KW-0769">Symport</keyword>